<dbReference type="KEGG" id="cyc:PCC7424_4426"/>
<evidence type="ECO:0000313" key="2">
    <source>
        <dbReference type="Proteomes" id="UP000002384"/>
    </source>
</evidence>
<accession>B7K921</accession>
<reference evidence="2" key="1">
    <citation type="journal article" date="2011" name="MBio">
        <title>Novel metabolic attributes of the genus Cyanothece, comprising a group of unicellular nitrogen-fixing Cyanobacteria.</title>
        <authorList>
            <person name="Bandyopadhyay A."/>
            <person name="Elvitigala T."/>
            <person name="Welsh E."/>
            <person name="Stockel J."/>
            <person name="Liberton M."/>
            <person name="Min H."/>
            <person name="Sherman L.A."/>
            <person name="Pakrasi H.B."/>
        </authorList>
    </citation>
    <scope>NUCLEOTIDE SEQUENCE [LARGE SCALE GENOMIC DNA]</scope>
    <source>
        <strain evidence="2">PCC 7424</strain>
    </source>
</reference>
<dbReference type="EMBL" id="CP001291">
    <property type="protein sequence ID" value="ACK72790.1"/>
    <property type="molecule type" value="Genomic_DNA"/>
</dbReference>
<organism evidence="1 2">
    <name type="scientific">Gloeothece citriformis (strain PCC 7424)</name>
    <name type="common">Cyanothece sp. (strain PCC 7424)</name>
    <dbReference type="NCBI Taxonomy" id="65393"/>
    <lineage>
        <taxon>Bacteria</taxon>
        <taxon>Bacillati</taxon>
        <taxon>Cyanobacteriota</taxon>
        <taxon>Cyanophyceae</taxon>
        <taxon>Oscillatoriophycideae</taxon>
        <taxon>Chroococcales</taxon>
        <taxon>Aphanothecaceae</taxon>
        <taxon>Gloeothece</taxon>
        <taxon>Gloeothece citriformis</taxon>
    </lineage>
</organism>
<dbReference type="HOGENOM" id="CLU_747461_0_0_3"/>
<name>B7K921_GLOC7</name>
<dbReference type="OrthoDB" id="565403at2"/>
<dbReference type="RefSeq" id="WP_015956374.1">
    <property type="nucleotide sequence ID" value="NC_011729.1"/>
</dbReference>
<protein>
    <submittedName>
        <fullName evidence="1">Uncharacterized protein</fullName>
    </submittedName>
</protein>
<dbReference type="eggNOG" id="ENOG50332SN">
    <property type="taxonomic scope" value="Bacteria"/>
</dbReference>
<keyword evidence="2" id="KW-1185">Reference proteome</keyword>
<dbReference type="InterPro" id="IPR027417">
    <property type="entry name" value="P-loop_NTPase"/>
</dbReference>
<dbReference type="Proteomes" id="UP000002384">
    <property type="component" value="Chromosome"/>
</dbReference>
<sequence>MTTELNEKKSVRLILHPGHGKCGSSSIQSFIYSNVAQLEAQKIYVSDANFRFSFETEKSSLIWKFPLLYFRDLIDGRKDITVFEQRLKTIINEAKKSDCEAIIISSENLIGLDWGNGSCQKIHKILSQYFSDITVIYYIRRQEDYLISAWQQWRYQGGEKLKDSIFHFLNIHRPDFLVTAKFFEDVYGANSLQVIPLNKEALVGGKLITDFCHRAGINIENNVDYYSNPSLNPYLCDILARIPNIFLYHLNDYFPKHTHENYEIQRILHKNLSSKDLFWSNDKTILDDETKEAIMKHFEKDNRELHQAYFDYIPYEKVFGLEKSANSQNLEYQLDKLKDVVAIQMEIILKLLIEKEEQEKNNFQRKLKDKIKKIFKRMKKKLNFS</sequence>
<proteinExistence type="predicted"/>
<dbReference type="AlphaFoldDB" id="B7K921"/>
<dbReference type="STRING" id="65393.PCC7424_4426"/>
<dbReference type="SUPFAM" id="SSF52540">
    <property type="entry name" value="P-loop containing nucleoside triphosphate hydrolases"/>
    <property type="match status" value="1"/>
</dbReference>
<evidence type="ECO:0000313" key="1">
    <source>
        <dbReference type="EMBL" id="ACK72790.1"/>
    </source>
</evidence>
<gene>
    <name evidence="1" type="ordered locus">PCC7424_4426</name>
</gene>